<comment type="caution">
    <text evidence="2">The sequence shown here is derived from an EMBL/GenBank/DDBJ whole genome shotgun (WGS) entry which is preliminary data.</text>
</comment>
<reference evidence="2 3" key="1">
    <citation type="submission" date="2023-03" db="EMBL/GenBank/DDBJ databases">
        <title>Paludisphaera mucosa sp. nov. a novel planctomycete from northern fen.</title>
        <authorList>
            <person name="Ivanova A."/>
        </authorList>
    </citation>
    <scope>NUCLEOTIDE SEQUENCE [LARGE SCALE GENOMIC DNA]</scope>
    <source>
        <strain evidence="2 3">Pla2</strain>
    </source>
</reference>
<evidence type="ECO:0000313" key="3">
    <source>
        <dbReference type="Proteomes" id="UP001216907"/>
    </source>
</evidence>
<evidence type="ECO:0000256" key="1">
    <source>
        <dbReference type="SAM" id="MobiDB-lite"/>
    </source>
</evidence>
<accession>A0ABT6F9P9</accession>
<name>A0ABT6F9P9_9BACT</name>
<gene>
    <name evidence="2" type="ORF">PZE19_10920</name>
</gene>
<dbReference type="EMBL" id="JARRAG010000002">
    <property type="protein sequence ID" value="MDG3004289.1"/>
    <property type="molecule type" value="Genomic_DNA"/>
</dbReference>
<keyword evidence="3" id="KW-1185">Reference proteome</keyword>
<sequence length="86" mass="8505">MDVDVARAGRDAGGLAHEPAGVGVRREHLARPAGSTKDTAFGGSVASQVAGIEAQEGDDGLARRPVMAVGGRSAAGDGHGETSGIR</sequence>
<organism evidence="2 3">
    <name type="scientific">Paludisphaera mucosa</name>
    <dbReference type="NCBI Taxonomy" id="3030827"/>
    <lineage>
        <taxon>Bacteria</taxon>
        <taxon>Pseudomonadati</taxon>
        <taxon>Planctomycetota</taxon>
        <taxon>Planctomycetia</taxon>
        <taxon>Isosphaerales</taxon>
        <taxon>Isosphaeraceae</taxon>
        <taxon>Paludisphaera</taxon>
    </lineage>
</organism>
<evidence type="ECO:0000313" key="2">
    <source>
        <dbReference type="EMBL" id="MDG3004289.1"/>
    </source>
</evidence>
<feature type="region of interest" description="Disordered" evidence="1">
    <location>
        <begin position="56"/>
        <end position="86"/>
    </location>
</feature>
<feature type="region of interest" description="Disordered" evidence="1">
    <location>
        <begin position="1"/>
        <end position="26"/>
    </location>
</feature>
<proteinExistence type="predicted"/>
<dbReference type="RefSeq" id="WP_277860647.1">
    <property type="nucleotide sequence ID" value="NZ_JARRAG010000002.1"/>
</dbReference>
<feature type="compositionally biased region" description="Basic and acidic residues" evidence="1">
    <location>
        <begin position="1"/>
        <end position="10"/>
    </location>
</feature>
<protein>
    <submittedName>
        <fullName evidence="2">Uncharacterized protein</fullName>
    </submittedName>
</protein>
<dbReference type="Proteomes" id="UP001216907">
    <property type="component" value="Unassembled WGS sequence"/>
</dbReference>